<dbReference type="RefSeq" id="WP_257912370.1">
    <property type="nucleotide sequence ID" value="NZ_JANPWE010000002.1"/>
</dbReference>
<dbReference type="InterPro" id="IPR050072">
    <property type="entry name" value="Peptidase_M20A"/>
</dbReference>
<dbReference type="Pfam" id="PF07687">
    <property type="entry name" value="M20_dimer"/>
    <property type="match status" value="1"/>
</dbReference>
<protein>
    <submittedName>
        <fullName evidence="9">M20 family metallo-hydrolase</fullName>
    </submittedName>
</protein>
<evidence type="ECO:0000313" key="9">
    <source>
        <dbReference type="EMBL" id="MCR6544802.1"/>
    </source>
</evidence>
<reference evidence="9 10" key="1">
    <citation type="submission" date="2022-08" db="EMBL/GenBank/DDBJ databases">
        <title>Proteogenomics of the novel Dehalobacterium formicoaceticum strain EZ94 highlights a key role of methyltransferases during anaerobic dichloromethane degradation.</title>
        <authorList>
            <person name="Wasmund K."/>
        </authorList>
    </citation>
    <scope>NUCLEOTIDE SEQUENCE [LARGE SCALE GENOMIC DNA]</scope>
    <source>
        <strain evidence="9 10">EZ94</strain>
    </source>
</reference>
<accession>A0ABT1Y1Q7</accession>
<comment type="caution">
    <text evidence="9">The sequence shown here is derived from an EMBL/GenBank/DDBJ whole genome shotgun (WGS) entry which is preliminary data.</text>
</comment>
<evidence type="ECO:0000259" key="8">
    <source>
        <dbReference type="Pfam" id="PF07687"/>
    </source>
</evidence>
<dbReference type="Gene3D" id="3.30.70.360">
    <property type="match status" value="1"/>
</dbReference>
<dbReference type="Gene3D" id="3.40.630.10">
    <property type="entry name" value="Zn peptidases"/>
    <property type="match status" value="2"/>
</dbReference>
<dbReference type="InterPro" id="IPR036264">
    <property type="entry name" value="Bact_exopeptidase_dim_dom"/>
</dbReference>
<evidence type="ECO:0000256" key="1">
    <source>
        <dbReference type="ARBA" id="ARBA00001941"/>
    </source>
</evidence>
<dbReference type="Pfam" id="PF01546">
    <property type="entry name" value="Peptidase_M20"/>
    <property type="match status" value="1"/>
</dbReference>
<evidence type="ECO:0000256" key="3">
    <source>
        <dbReference type="ARBA" id="ARBA00006247"/>
    </source>
</evidence>
<evidence type="ECO:0000256" key="2">
    <source>
        <dbReference type="ARBA" id="ARBA00001947"/>
    </source>
</evidence>
<evidence type="ECO:0000256" key="4">
    <source>
        <dbReference type="ARBA" id="ARBA00022723"/>
    </source>
</evidence>
<dbReference type="PANTHER" id="PTHR43808:SF32">
    <property type="entry name" value="ARGE_DAPE-RELATED DEACYLASE"/>
    <property type="match status" value="1"/>
</dbReference>
<evidence type="ECO:0000256" key="6">
    <source>
        <dbReference type="ARBA" id="ARBA00022833"/>
    </source>
</evidence>
<evidence type="ECO:0000313" key="10">
    <source>
        <dbReference type="Proteomes" id="UP001524944"/>
    </source>
</evidence>
<proteinExistence type="inferred from homology"/>
<feature type="domain" description="Peptidase M20 dimerisation" evidence="8">
    <location>
        <begin position="199"/>
        <end position="306"/>
    </location>
</feature>
<dbReference type="InterPro" id="IPR002933">
    <property type="entry name" value="Peptidase_M20"/>
</dbReference>
<name>A0ABT1Y1Q7_9FIRM</name>
<dbReference type="NCBIfam" id="NF010589">
    <property type="entry name" value="PRK13983.1"/>
    <property type="match status" value="1"/>
</dbReference>
<keyword evidence="5" id="KW-0378">Hydrolase</keyword>
<gene>
    <name evidence="9" type="ORF">NVS47_04605</name>
</gene>
<dbReference type="InterPro" id="IPR010182">
    <property type="entry name" value="ArgE/DapE"/>
</dbReference>
<dbReference type="NCBIfam" id="TIGR01910">
    <property type="entry name" value="DapE-ArgE"/>
    <property type="match status" value="1"/>
</dbReference>
<keyword evidence="10" id="KW-1185">Reference proteome</keyword>
<dbReference type="InterPro" id="IPR011650">
    <property type="entry name" value="Peptidase_M20_dimer"/>
</dbReference>
<sequence>MNIKDLTTLVESRQEQIVSDMVAMSSIPAINPQNNGTGEYERCQWILGVLKEHHVSFEVIEVADDQVQEGQRLNIIAKIPGTENKAKTLWFIAHTDTVSPGDLKAWHTDPFKPEIKDGRIYGLGVEDNGQGIISILHTCLVMQEQGIRAKCNIGFIFAADEETGSDFGLKELIRRKVFSAEDEAIVPDAGSPDGTFIEIAEKSIAWMKFTVMGKQTHGSMPHLGINAGSVGAHLAVELEDTLKELYADHDELFDPPYSTFELTQKFSNVESPNIIPGEDVFVMDMRVLPKFKLAELADHINKTIARYEYREKVRIRYEFLQKVDAPVPTAQDALVVQNLKAALAERSIQAYCGGIGGGTCAAMLRAENIPAVVWSTINELAHQPNEYTEIKNIMQDTLVFLTTISKYC</sequence>
<dbReference type="SUPFAM" id="SSF53187">
    <property type="entry name" value="Zn-dependent exopeptidases"/>
    <property type="match status" value="1"/>
</dbReference>
<keyword evidence="7" id="KW-0170">Cobalt</keyword>
<organism evidence="9 10">
    <name type="scientific">Dehalobacterium formicoaceticum</name>
    <dbReference type="NCBI Taxonomy" id="51515"/>
    <lineage>
        <taxon>Bacteria</taxon>
        <taxon>Bacillati</taxon>
        <taxon>Bacillota</taxon>
        <taxon>Clostridia</taxon>
        <taxon>Eubacteriales</taxon>
        <taxon>Peptococcaceae</taxon>
        <taxon>Dehalobacterium</taxon>
    </lineage>
</organism>
<comment type="cofactor">
    <cofactor evidence="1">
        <name>Co(2+)</name>
        <dbReference type="ChEBI" id="CHEBI:48828"/>
    </cofactor>
</comment>
<evidence type="ECO:0000256" key="5">
    <source>
        <dbReference type="ARBA" id="ARBA00022801"/>
    </source>
</evidence>
<evidence type="ECO:0000256" key="7">
    <source>
        <dbReference type="ARBA" id="ARBA00023285"/>
    </source>
</evidence>
<comment type="similarity">
    <text evidence="3">Belongs to the peptidase M20A family.</text>
</comment>
<comment type="cofactor">
    <cofactor evidence="2">
        <name>Zn(2+)</name>
        <dbReference type="ChEBI" id="CHEBI:29105"/>
    </cofactor>
</comment>
<keyword evidence="6" id="KW-0862">Zinc</keyword>
<dbReference type="PANTHER" id="PTHR43808">
    <property type="entry name" value="ACETYLORNITHINE DEACETYLASE"/>
    <property type="match status" value="1"/>
</dbReference>
<dbReference type="SUPFAM" id="SSF55031">
    <property type="entry name" value="Bacterial exopeptidase dimerisation domain"/>
    <property type="match status" value="1"/>
</dbReference>
<dbReference type="EMBL" id="JANPWE010000002">
    <property type="protein sequence ID" value="MCR6544802.1"/>
    <property type="molecule type" value="Genomic_DNA"/>
</dbReference>
<dbReference type="Proteomes" id="UP001524944">
    <property type="component" value="Unassembled WGS sequence"/>
</dbReference>
<keyword evidence="4" id="KW-0479">Metal-binding</keyword>